<feature type="modified residue" description="4-aspartylphosphate" evidence="1">
    <location>
        <position position="70"/>
    </location>
</feature>
<dbReference type="InterPro" id="IPR011006">
    <property type="entry name" value="CheY-like_superfamily"/>
</dbReference>
<dbReference type="SMART" id="SM00448">
    <property type="entry name" value="REC"/>
    <property type="match status" value="1"/>
</dbReference>
<dbReference type="PANTHER" id="PTHR44520:SF2">
    <property type="entry name" value="RESPONSE REGULATOR RCP1"/>
    <property type="match status" value="1"/>
</dbReference>
<dbReference type="CDD" id="cd17557">
    <property type="entry name" value="REC_Rcp-like"/>
    <property type="match status" value="1"/>
</dbReference>
<proteinExistence type="predicted"/>
<name>A0A9W6IKR7_9PROT</name>
<keyword evidence="4" id="KW-1185">Reference proteome</keyword>
<reference evidence="3" key="2">
    <citation type="submission" date="2023-01" db="EMBL/GenBank/DDBJ databases">
        <authorList>
            <person name="Sun Q."/>
            <person name="Evtushenko L."/>
        </authorList>
    </citation>
    <scope>NUCLEOTIDE SEQUENCE</scope>
    <source>
        <strain evidence="3">VKM B-1513</strain>
    </source>
</reference>
<dbReference type="Gene3D" id="3.40.50.2300">
    <property type="match status" value="1"/>
</dbReference>
<feature type="domain" description="Response regulatory" evidence="2">
    <location>
        <begin position="9"/>
        <end position="137"/>
    </location>
</feature>
<gene>
    <name evidence="3" type="ORF">GCM10017621_08900</name>
</gene>
<comment type="caution">
    <text evidence="3">The sequence shown here is derived from an EMBL/GenBank/DDBJ whole genome shotgun (WGS) entry which is preliminary data.</text>
</comment>
<organism evidence="3 4">
    <name type="scientific">Maricaulis virginensis</name>
    <dbReference type="NCBI Taxonomy" id="144022"/>
    <lineage>
        <taxon>Bacteria</taxon>
        <taxon>Pseudomonadati</taxon>
        <taxon>Pseudomonadota</taxon>
        <taxon>Alphaproteobacteria</taxon>
        <taxon>Maricaulales</taxon>
        <taxon>Maricaulaceae</taxon>
        <taxon>Maricaulis</taxon>
    </lineage>
</organism>
<dbReference type="InterPro" id="IPR001789">
    <property type="entry name" value="Sig_transdc_resp-reg_receiver"/>
</dbReference>
<dbReference type="SUPFAM" id="SSF52172">
    <property type="entry name" value="CheY-like"/>
    <property type="match status" value="1"/>
</dbReference>
<dbReference type="InterPro" id="IPR052893">
    <property type="entry name" value="TCS_response_regulator"/>
</dbReference>
<dbReference type="RefSeq" id="WP_271185764.1">
    <property type="nucleotide sequence ID" value="NZ_BSFE01000002.1"/>
</dbReference>
<sequence length="160" mass="18215">MSQDNRLFTILMVDDDPDDRLLFKEACEEVRLRNPLEFLENGEQLVDYLKRRGAYANLEGTPYPGIILLDLNMPLKDGREALEEIKNDSELRHIPIIVLTTSKDEDDILSSYGLGASSYIVKPISLDRLMRVVNSIGEYWVQIVEVPAAERSSEGLDDEE</sequence>
<dbReference type="Pfam" id="PF00072">
    <property type="entry name" value="Response_reg"/>
    <property type="match status" value="1"/>
</dbReference>
<evidence type="ECO:0000313" key="3">
    <source>
        <dbReference type="EMBL" id="GLK51382.1"/>
    </source>
</evidence>
<protein>
    <submittedName>
        <fullName evidence="3">Response regulator</fullName>
    </submittedName>
</protein>
<dbReference type="EMBL" id="BSFE01000002">
    <property type="protein sequence ID" value="GLK51382.1"/>
    <property type="molecule type" value="Genomic_DNA"/>
</dbReference>
<keyword evidence="1" id="KW-0597">Phosphoprotein</keyword>
<dbReference type="AlphaFoldDB" id="A0A9W6IKR7"/>
<dbReference type="PROSITE" id="PS50110">
    <property type="entry name" value="RESPONSE_REGULATORY"/>
    <property type="match status" value="1"/>
</dbReference>
<evidence type="ECO:0000313" key="4">
    <source>
        <dbReference type="Proteomes" id="UP001143486"/>
    </source>
</evidence>
<dbReference type="PANTHER" id="PTHR44520">
    <property type="entry name" value="RESPONSE REGULATOR RCP1-RELATED"/>
    <property type="match status" value="1"/>
</dbReference>
<evidence type="ECO:0000256" key="1">
    <source>
        <dbReference type="PROSITE-ProRule" id="PRU00169"/>
    </source>
</evidence>
<accession>A0A9W6IKR7</accession>
<evidence type="ECO:0000259" key="2">
    <source>
        <dbReference type="PROSITE" id="PS50110"/>
    </source>
</evidence>
<dbReference type="Proteomes" id="UP001143486">
    <property type="component" value="Unassembled WGS sequence"/>
</dbReference>
<reference evidence="3" key="1">
    <citation type="journal article" date="2014" name="Int. J. Syst. Evol. Microbiol.">
        <title>Complete genome sequence of Corynebacterium casei LMG S-19264T (=DSM 44701T), isolated from a smear-ripened cheese.</title>
        <authorList>
            <consortium name="US DOE Joint Genome Institute (JGI-PGF)"/>
            <person name="Walter F."/>
            <person name="Albersmeier A."/>
            <person name="Kalinowski J."/>
            <person name="Ruckert C."/>
        </authorList>
    </citation>
    <scope>NUCLEOTIDE SEQUENCE</scope>
    <source>
        <strain evidence="3">VKM B-1513</strain>
    </source>
</reference>
<dbReference type="GO" id="GO:0000160">
    <property type="term" value="P:phosphorelay signal transduction system"/>
    <property type="evidence" value="ECO:0007669"/>
    <property type="project" value="InterPro"/>
</dbReference>